<keyword evidence="2" id="KW-1185">Reference proteome</keyword>
<dbReference type="RefSeq" id="WP_338753533.1">
    <property type="nucleotide sequence ID" value="NZ_CP147404.1"/>
</dbReference>
<dbReference type="EMBL" id="CP147404">
    <property type="protein sequence ID" value="WXB93971.1"/>
    <property type="molecule type" value="Genomic_DNA"/>
</dbReference>
<name>A0ABZ2N892_9BACI</name>
<protein>
    <submittedName>
        <fullName evidence="1">Spore germination protein GerPB</fullName>
    </submittedName>
</protein>
<dbReference type="Pfam" id="PF10803">
    <property type="entry name" value="GerPB"/>
    <property type="match status" value="1"/>
</dbReference>
<dbReference type="Proteomes" id="UP001387364">
    <property type="component" value="Chromosome"/>
</dbReference>
<accession>A0ABZ2N892</accession>
<dbReference type="InterPro" id="IPR024255">
    <property type="entry name" value="GerPB"/>
</dbReference>
<evidence type="ECO:0000313" key="1">
    <source>
        <dbReference type="EMBL" id="WXB93971.1"/>
    </source>
</evidence>
<gene>
    <name evidence="1" type="ORF">WDJ61_04900</name>
</gene>
<proteinExistence type="predicted"/>
<evidence type="ECO:0000313" key="2">
    <source>
        <dbReference type="Proteomes" id="UP001387364"/>
    </source>
</evidence>
<organism evidence="1 2">
    <name type="scientific">Bacillus kandeliae</name>
    <dbReference type="NCBI Taxonomy" id="3129297"/>
    <lineage>
        <taxon>Bacteria</taxon>
        <taxon>Bacillati</taxon>
        <taxon>Bacillota</taxon>
        <taxon>Bacilli</taxon>
        <taxon>Bacillales</taxon>
        <taxon>Bacillaceae</taxon>
        <taxon>Bacillus</taxon>
    </lineage>
</organism>
<sequence length="75" mass="7887">MNIYVSQSINIRFLNIGGISSSSMLQIGTCGKVEQSSYSLNTGGFSGKAPQLTGSTIITEGPKIPLFLIPLQPPS</sequence>
<reference evidence="1 2" key="1">
    <citation type="submission" date="2024-02" db="EMBL/GenBank/DDBJ databases">
        <title>Seven novel Bacillus-like species.</title>
        <authorList>
            <person name="Liu G."/>
        </authorList>
    </citation>
    <scope>NUCLEOTIDE SEQUENCE [LARGE SCALE GENOMIC DNA]</scope>
    <source>
        <strain evidence="1 2">FJAT-52991</strain>
    </source>
</reference>